<dbReference type="CDD" id="cd18139">
    <property type="entry name" value="HLD_clamp_RarA"/>
    <property type="match status" value="1"/>
</dbReference>
<dbReference type="InterPro" id="IPR032423">
    <property type="entry name" value="AAA_assoc_2"/>
</dbReference>
<dbReference type="InterPro" id="IPR008921">
    <property type="entry name" value="DNA_pol3_clamp-load_cplx_C"/>
</dbReference>
<dbReference type="Proteomes" id="UP000298416">
    <property type="component" value="Unassembled WGS sequence"/>
</dbReference>
<dbReference type="Gene3D" id="3.40.50.300">
    <property type="entry name" value="P-loop containing nucleotide triphosphate hydrolases"/>
    <property type="match status" value="1"/>
</dbReference>
<dbReference type="GO" id="GO:0000731">
    <property type="term" value="P:DNA synthesis involved in DNA repair"/>
    <property type="evidence" value="ECO:0007669"/>
    <property type="project" value="TreeGrafter"/>
</dbReference>
<feature type="domain" description="AAA C-terminal" evidence="2">
    <location>
        <begin position="101"/>
        <end position="178"/>
    </location>
</feature>
<dbReference type="GO" id="GO:0003677">
    <property type="term" value="F:DNA binding"/>
    <property type="evidence" value="ECO:0007669"/>
    <property type="project" value="InterPro"/>
</dbReference>
<reference evidence="3" key="2">
    <citation type="submission" date="2020-08" db="EMBL/GenBank/DDBJ databases">
        <title>Plant Genome Project.</title>
        <authorList>
            <person name="Zhang R.-G."/>
        </authorList>
    </citation>
    <scope>NUCLEOTIDE SEQUENCE</scope>
    <source>
        <strain evidence="3">Huo1</strain>
        <tissue evidence="3">Leaf</tissue>
    </source>
</reference>
<dbReference type="AlphaFoldDB" id="A0A8X8XGW6"/>
<evidence type="ECO:0000313" key="4">
    <source>
        <dbReference type="Proteomes" id="UP000298416"/>
    </source>
</evidence>
<dbReference type="GO" id="GO:0006261">
    <property type="term" value="P:DNA-templated DNA replication"/>
    <property type="evidence" value="ECO:0007669"/>
    <property type="project" value="TreeGrafter"/>
</dbReference>
<dbReference type="GO" id="GO:0005634">
    <property type="term" value="C:nucleus"/>
    <property type="evidence" value="ECO:0007669"/>
    <property type="project" value="TreeGrafter"/>
</dbReference>
<dbReference type="EMBL" id="PNBA02000010">
    <property type="protein sequence ID" value="KAG6411783.1"/>
    <property type="molecule type" value="Genomic_DNA"/>
</dbReference>
<dbReference type="GO" id="GO:0016887">
    <property type="term" value="F:ATP hydrolysis activity"/>
    <property type="evidence" value="ECO:0007669"/>
    <property type="project" value="InterPro"/>
</dbReference>
<dbReference type="InterPro" id="IPR027417">
    <property type="entry name" value="P-loop_NTPase"/>
</dbReference>
<organism evidence="3">
    <name type="scientific">Salvia splendens</name>
    <name type="common">Scarlet sage</name>
    <dbReference type="NCBI Taxonomy" id="180675"/>
    <lineage>
        <taxon>Eukaryota</taxon>
        <taxon>Viridiplantae</taxon>
        <taxon>Streptophyta</taxon>
        <taxon>Embryophyta</taxon>
        <taxon>Tracheophyta</taxon>
        <taxon>Spermatophyta</taxon>
        <taxon>Magnoliopsida</taxon>
        <taxon>eudicotyledons</taxon>
        <taxon>Gunneridae</taxon>
        <taxon>Pentapetalae</taxon>
        <taxon>asterids</taxon>
        <taxon>lamiids</taxon>
        <taxon>Lamiales</taxon>
        <taxon>Lamiaceae</taxon>
        <taxon>Nepetoideae</taxon>
        <taxon>Mentheae</taxon>
        <taxon>Salviinae</taxon>
        <taxon>Salvia</taxon>
        <taxon>Salvia subgen. Calosphace</taxon>
        <taxon>core Calosphace</taxon>
    </lineage>
</organism>
<dbReference type="Pfam" id="PF16193">
    <property type="entry name" value="AAA_assoc_2"/>
    <property type="match status" value="1"/>
</dbReference>
<dbReference type="GO" id="GO:0017116">
    <property type="term" value="F:single-stranded DNA helicase activity"/>
    <property type="evidence" value="ECO:0007669"/>
    <property type="project" value="TreeGrafter"/>
</dbReference>
<gene>
    <name evidence="3" type="ORF">SASPL_129867</name>
</gene>
<dbReference type="SUPFAM" id="SSF48019">
    <property type="entry name" value="post-AAA+ oligomerization domain-like"/>
    <property type="match status" value="1"/>
</dbReference>
<dbReference type="Gene3D" id="1.20.272.10">
    <property type="match status" value="1"/>
</dbReference>
<evidence type="ECO:0008006" key="5">
    <source>
        <dbReference type="Google" id="ProtNLM"/>
    </source>
</evidence>
<evidence type="ECO:0000259" key="2">
    <source>
        <dbReference type="Pfam" id="PF16193"/>
    </source>
</evidence>
<dbReference type="GO" id="GO:0005524">
    <property type="term" value="F:ATP binding"/>
    <property type="evidence" value="ECO:0007669"/>
    <property type="project" value="InterPro"/>
</dbReference>
<dbReference type="Gene3D" id="1.10.8.60">
    <property type="match status" value="1"/>
</dbReference>
<name>A0A8X8XGW6_SALSN</name>
<dbReference type="GO" id="GO:0008047">
    <property type="term" value="F:enzyme activator activity"/>
    <property type="evidence" value="ECO:0007669"/>
    <property type="project" value="TreeGrafter"/>
</dbReference>
<dbReference type="PANTHER" id="PTHR13779:SF7">
    <property type="entry name" value="ATPASE WRNIP1"/>
    <property type="match status" value="1"/>
</dbReference>
<dbReference type="InterPro" id="IPR051314">
    <property type="entry name" value="AAA_ATPase_RarA/MGS1/WRNIP1"/>
</dbReference>
<comment type="caution">
    <text evidence="3">The sequence shown here is derived from an EMBL/GenBank/DDBJ whole genome shotgun (WGS) entry which is preliminary data.</text>
</comment>
<keyword evidence="4" id="KW-1185">Reference proteome</keyword>
<feature type="domain" description="ATPase AAA-type core" evidence="1">
    <location>
        <begin position="34"/>
        <end position="70"/>
    </location>
</feature>
<evidence type="ECO:0000313" key="3">
    <source>
        <dbReference type="EMBL" id="KAG6411783.1"/>
    </source>
</evidence>
<dbReference type="PANTHER" id="PTHR13779">
    <property type="entry name" value="WERNER HELICASE-INTERACTING PROTEIN 1 FAMILY MEMBER"/>
    <property type="match status" value="1"/>
</dbReference>
<dbReference type="InterPro" id="IPR003959">
    <property type="entry name" value="ATPase_AAA_core"/>
</dbReference>
<dbReference type="Pfam" id="PF00004">
    <property type="entry name" value="AAA"/>
    <property type="match status" value="1"/>
</dbReference>
<accession>A0A8X8XGW6</accession>
<proteinExistence type="predicted"/>
<protein>
    <recommendedName>
        <fullName evidence="5">ATPase AAA-type core domain-containing protein</fullName>
    </recommendedName>
</protein>
<reference evidence="3" key="1">
    <citation type="submission" date="2018-01" db="EMBL/GenBank/DDBJ databases">
        <authorList>
            <person name="Mao J.F."/>
        </authorList>
    </citation>
    <scope>NUCLEOTIDE SEQUENCE</scope>
    <source>
        <strain evidence="3">Huo1</strain>
        <tissue evidence="3">Leaf</tissue>
    </source>
</reference>
<evidence type="ECO:0000259" key="1">
    <source>
        <dbReference type="Pfam" id="PF00004"/>
    </source>
</evidence>
<dbReference type="SUPFAM" id="SSF52540">
    <property type="entry name" value="P-loop containing nucleoside triphosphate hydrolases"/>
    <property type="match status" value="1"/>
</dbReference>
<sequence length="187" mass="19748">MRPRSLDEVLGQDHLLSGDSLLLSASACGRLPSIILWGPPGTGKTSIARALVSSCPPSASYRFVSLSAVTAGVKEPPHLSTLIKQGSIDPQRGILATIKATTVEIEDSAVKFLSLNCDGDGLVALNVLEAAARALAPDGHLYVACDNVKEALTCKHLAYDRAGEEHYNLISALHKSMRRGDADAAIY</sequence>